<evidence type="ECO:0000313" key="2">
    <source>
        <dbReference type="EMBL" id="RVU40942.1"/>
    </source>
</evidence>
<dbReference type="InterPro" id="IPR000073">
    <property type="entry name" value="AB_hydrolase_1"/>
</dbReference>
<dbReference type="InterPro" id="IPR050266">
    <property type="entry name" value="AB_hydrolase_sf"/>
</dbReference>
<name>A0A437R2K7_9GAMM</name>
<evidence type="ECO:0000259" key="1">
    <source>
        <dbReference type="Pfam" id="PF12697"/>
    </source>
</evidence>
<gene>
    <name evidence="2" type="ORF">EOE67_05055</name>
</gene>
<keyword evidence="2" id="KW-0378">Hydrolase</keyword>
<dbReference type="EMBL" id="SACS01000003">
    <property type="protein sequence ID" value="RVU40942.1"/>
    <property type="molecule type" value="Genomic_DNA"/>
</dbReference>
<reference evidence="2 3" key="1">
    <citation type="submission" date="2019-01" db="EMBL/GenBank/DDBJ databases">
        <authorList>
            <person name="Chen W.-M."/>
        </authorList>
    </citation>
    <scope>NUCLEOTIDE SEQUENCE [LARGE SCALE GENOMIC DNA]</scope>
    <source>
        <strain evidence="2 3">KYPC3</strain>
    </source>
</reference>
<dbReference type="PANTHER" id="PTHR43798">
    <property type="entry name" value="MONOACYLGLYCEROL LIPASE"/>
    <property type="match status" value="1"/>
</dbReference>
<dbReference type="InterPro" id="IPR029058">
    <property type="entry name" value="AB_hydrolase_fold"/>
</dbReference>
<protein>
    <submittedName>
        <fullName evidence="2">Alpha/beta hydrolase</fullName>
    </submittedName>
</protein>
<sequence length="299" mass="33835">MQLQPWSYTTRYGFTLRGQHSIPSGKPVLHVLHGNGFCSLMYQPMLALLTEYFDLFLSDAQGHGDSDHGGKFIGWHQSADLALEAFIAHLPLFQSVTSARKVTVYALGHSFGGVLTALINSRVDSPFSQVVLLDPVLFPPYLLNSMKILDKVGLYRKNPYAKKALNRRQQWPQRSEVEAYLTDRGMFKGWAPAALHAYIDHALHHSPEGVRLKCQPSREAEIFSSFPARLWTELAKPCSPTLLLYGDQTYPFVPKAVKRWQRINPSLQAKLVPGGHCFMQQHPVQTAQEILQHWDCKRS</sequence>
<organism evidence="2 3">
    <name type="scientific">Rheinheimera riviphila</name>
    <dbReference type="NCBI Taxonomy" id="1834037"/>
    <lineage>
        <taxon>Bacteria</taxon>
        <taxon>Pseudomonadati</taxon>
        <taxon>Pseudomonadota</taxon>
        <taxon>Gammaproteobacteria</taxon>
        <taxon>Chromatiales</taxon>
        <taxon>Chromatiaceae</taxon>
        <taxon>Rheinheimera</taxon>
    </lineage>
</organism>
<proteinExistence type="predicted"/>
<dbReference type="AlphaFoldDB" id="A0A437R2K7"/>
<dbReference type="GO" id="GO:0016787">
    <property type="term" value="F:hydrolase activity"/>
    <property type="evidence" value="ECO:0007669"/>
    <property type="project" value="UniProtKB-KW"/>
</dbReference>
<dbReference type="Gene3D" id="3.40.50.1820">
    <property type="entry name" value="alpha/beta hydrolase"/>
    <property type="match status" value="1"/>
</dbReference>
<dbReference type="Pfam" id="PF12697">
    <property type="entry name" value="Abhydrolase_6"/>
    <property type="match status" value="1"/>
</dbReference>
<dbReference type="GO" id="GO:0016020">
    <property type="term" value="C:membrane"/>
    <property type="evidence" value="ECO:0007669"/>
    <property type="project" value="TreeGrafter"/>
</dbReference>
<accession>A0A437R2K7</accession>
<feature type="domain" description="AB hydrolase-1" evidence="1">
    <location>
        <begin position="32"/>
        <end position="288"/>
    </location>
</feature>
<dbReference type="PANTHER" id="PTHR43798:SF33">
    <property type="entry name" value="HYDROLASE, PUTATIVE (AFU_ORTHOLOGUE AFUA_2G14860)-RELATED"/>
    <property type="match status" value="1"/>
</dbReference>
<comment type="caution">
    <text evidence="2">The sequence shown here is derived from an EMBL/GenBank/DDBJ whole genome shotgun (WGS) entry which is preliminary data.</text>
</comment>
<dbReference type="Proteomes" id="UP000283077">
    <property type="component" value="Unassembled WGS sequence"/>
</dbReference>
<dbReference type="RefSeq" id="WP_127697948.1">
    <property type="nucleotide sequence ID" value="NZ_SACS01000003.1"/>
</dbReference>
<evidence type="ECO:0000313" key="3">
    <source>
        <dbReference type="Proteomes" id="UP000283077"/>
    </source>
</evidence>
<keyword evidence="3" id="KW-1185">Reference proteome</keyword>
<dbReference type="OrthoDB" id="5729753at2"/>
<dbReference type="SUPFAM" id="SSF53474">
    <property type="entry name" value="alpha/beta-Hydrolases"/>
    <property type="match status" value="1"/>
</dbReference>